<comment type="caution">
    <text evidence="4">The sequence shown here is derived from an EMBL/GenBank/DDBJ whole genome shotgun (WGS) entry which is preliminary data.</text>
</comment>
<dbReference type="Gene3D" id="3.40.50.12780">
    <property type="entry name" value="N-terminal domain of ligase-like"/>
    <property type="match status" value="1"/>
</dbReference>
<feature type="domain" description="AMP-dependent synthetase/ligase" evidence="2">
    <location>
        <begin position="56"/>
        <end position="432"/>
    </location>
</feature>
<reference evidence="4" key="2">
    <citation type="journal article" date="2022" name="BMC Genomics">
        <title>Comparative genome analysis of mycobacteria focusing on tRNA and non-coding RNA.</title>
        <authorList>
            <person name="Behra P.R.K."/>
            <person name="Pettersson B.M.F."/>
            <person name="Ramesh M."/>
            <person name="Das S."/>
            <person name="Dasgupta S."/>
            <person name="Kirsebom L.A."/>
        </authorList>
    </citation>
    <scope>NUCLEOTIDE SEQUENCE</scope>
    <source>
        <strain evidence="4">DSM 44242</strain>
    </source>
</reference>
<dbReference type="InterPro" id="IPR025110">
    <property type="entry name" value="AMP-bd_C"/>
</dbReference>
<evidence type="ECO:0000313" key="4">
    <source>
        <dbReference type="EMBL" id="MCV7389692.1"/>
    </source>
</evidence>
<accession>A0AAW5T5M3</accession>
<dbReference type="AlphaFoldDB" id="A0AAW5T5M3"/>
<dbReference type="CDD" id="cd05924">
    <property type="entry name" value="FACL_like_5"/>
    <property type="match status" value="1"/>
</dbReference>
<feature type="region of interest" description="Disordered" evidence="1">
    <location>
        <begin position="1"/>
        <end position="37"/>
    </location>
</feature>
<proteinExistence type="predicted"/>
<dbReference type="PROSITE" id="PS00455">
    <property type="entry name" value="AMP_BINDING"/>
    <property type="match status" value="1"/>
</dbReference>
<sequence>MRWPESRPPTQTRSSTTRCPCSPPSPPPTACYTRGSADPPIGETVQFTVPAVAEAVAAAIGDRPLIIQGNRRLTYRQIVERSNRLAAYLHSRGLGAQTERGELAGHEVGQDLLGIYAYNGPEFVESLLGSFRARVAPFNVNYRYVKNELQYLLADSGASALVYHAAFAPRVAEVLPDLPALRVLIQVADDSGNELLDGAVDYETIVGNTTLAAPPVEPSPDDLYVLYTGGTTGMPKGVLWRQHDIFMTAFGGRNMVTGEKSQSVEEIVGRAVDNPGTKLLILPPLIHGAAQWGAMTAVTTGQTVVFPSVVDRFDADDVVRTIEREQVLVATVVGDAMARPLLDAIRAGTADVSSLSVVANGGAQLTPYVKQQLIDAKENLIVVDGVGSSETGAQMSHMSAPGAVSTGTFNAGPDTCVVTEDFTAVLPAGHDGLGWLAQRGFVPLGYKGDAAKTAATFPVIDGVRYATPGDRARHLDTGAIELLGRDSVTINSGGEKIFAEEVESAIASHPAVRDVVVTGRPSERWGQEVVAIVELTKAALADGSTRADDLIRHAESSIARYKLPKAVVFRPVIERSPAGKADYRWAREQAVSETS</sequence>
<dbReference type="EMBL" id="JACKVC010000016">
    <property type="protein sequence ID" value="MCV7389692.1"/>
    <property type="molecule type" value="Genomic_DNA"/>
</dbReference>
<dbReference type="GO" id="GO:0016878">
    <property type="term" value="F:acid-thiol ligase activity"/>
    <property type="evidence" value="ECO:0007669"/>
    <property type="project" value="UniProtKB-ARBA"/>
</dbReference>
<dbReference type="Pfam" id="PF13193">
    <property type="entry name" value="AMP-binding_C"/>
    <property type="match status" value="1"/>
</dbReference>
<dbReference type="InterPro" id="IPR045851">
    <property type="entry name" value="AMP-bd_C_sf"/>
</dbReference>
<dbReference type="Pfam" id="PF00501">
    <property type="entry name" value="AMP-binding"/>
    <property type="match status" value="1"/>
</dbReference>
<evidence type="ECO:0000313" key="5">
    <source>
        <dbReference type="Proteomes" id="UP001141659"/>
    </source>
</evidence>
<protein>
    <submittedName>
        <fullName evidence="4">Acyl-CoA synthetase</fullName>
    </submittedName>
</protein>
<dbReference type="InterPro" id="IPR020845">
    <property type="entry name" value="AMP-binding_CS"/>
</dbReference>
<gene>
    <name evidence="4" type="ORF">H5P34_16665</name>
</gene>
<evidence type="ECO:0000259" key="2">
    <source>
        <dbReference type="Pfam" id="PF00501"/>
    </source>
</evidence>
<feature type="compositionally biased region" description="Low complexity" evidence="1">
    <location>
        <begin position="8"/>
        <end position="20"/>
    </location>
</feature>
<organism evidence="4 5">
    <name type="scientific">Mycolicibacterium porcinum</name>
    <dbReference type="NCBI Taxonomy" id="39693"/>
    <lineage>
        <taxon>Bacteria</taxon>
        <taxon>Bacillati</taxon>
        <taxon>Actinomycetota</taxon>
        <taxon>Actinomycetes</taxon>
        <taxon>Mycobacteriales</taxon>
        <taxon>Mycobacteriaceae</taxon>
        <taxon>Mycolicibacterium</taxon>
    </lineage>
</organism>
<dbReference type="SUPFAM" id="SSF56801">
    <property type="entry name" value="Acetyl-CoA synthetase-like"/>
    <property type="match status" value="1"/>
</dbReference>
<dbReference type="InterPro" id="IPR000873">
    <property type="entry name" value="AMP-dep_synth/lig_dom"/>
</dbReference>
<dbReference type="Gene3D" id="3.30.300.30">
    <property type="match status" value="1"/>
</dbReference>
<dbReference type="InterPro" id="IPR050237">
    <property type="entry name" value="ATP-dep_AMP-bd_enzyme"/>
</dbReference>
<evidence type="ECO:0000259" key="3">
    <source>
        <dbReference type="Pfam" id="PF13193"/>
    </source>
</evidence>
<dbReference type="NCBIfam" id="NF005863">
    <property type="entry name" value="PRK07798.1"/>
    <property type="match status" value="1"/>
</dbReference>
<dbReference type="Proteomes" id="UP001141659">
    <property type="component" value="Unassembled WGS sequence"/>
</dbReference>
<dbReference type="InterPro" id="IPR042099">
    <property type="entry name" value="ANL_N_sf"/>
</dbReference>
<feature type="domain" description="AMP-binding enzyme C-terminal" evidence="3">
    <location>
        <begin position="501"/>
        <end position="580"/>
    </location>
</feature>
<dbReference type="PANTHER" id="PTHR43767:SF1">
    <property type="entry name" value="NONRIBOSOMAL PEPTIDE SYNTHASE PES1 (EUROFUNG)-RELATED"/>
    <property type="match status" value="1"/>
</dbReference>
<evidence type="ECO:0000256" key="1">
    <source>
        <dbReference type="SAM" id="MobiDB-lite"/>
    </source>
</evidence>
<reference evidence="4" key="1">
    <citation type="submission" date="2020-07" db="EMBL/GenBank/DDBJ databases">
        <authorList>
            <person name="Pettersson B.M.F."/>
            <person name="Behra P.R.K."/>
            <person name="Ramesh M."/>
            <person name="Das S."/>
            <person name="Dasgupta S."/>
            <person name="Kirsebom L.A."/>
        </authorList>
    </citation>
    <scope>NUCLEOTIDE SEQUENCE</scope>
    <source>
        <strain evidence="4">DSM 44242</strain>
    </source>
</reference>
<dbReference type="PANTHER" id="PTHR43767">
    <property type="entry name" value="LONG-CHAIN-FATTY-ACID--COA LIGASE"/>
    <property type="match status" value="1"/>
</dbReference>
<name>A0AAW5T5M3_9MYCO</name>